<evidence type="ECO:0000313" key="2">
    <source>
        <dbReference type="Proteomes" id="UP000267289"/>
    </source>
</evidence>
<accession>A0A498QCZ6</accession>
<gene>
    <name evidence="1" type="ORF">LAUMK13_04405</name>
</gene>
<organism evidence="1 2">
    <name type="scientific">Mycobacterium innocens</name>
    <dbReference type="NCBI Taxonomy" id="2341083"/>
    <lineage>
        <taxon>Bacteria</taxon>
        <taxon>Bacillati</taxon>
        <taxon>Actinomycetota</taxon>
        <taxon>Actinomycetes</taxon>
        <taxon>Mycobacteriales</taxon>
        <taxon>Mycobacteriaceae</taxon>
        <taxon>Mycobacterium</taxon>
    </lineage>
</organism>
<name>A0A498QCZ6_9MYCO</name>
<keyword evidence="2" id="KW-1185">Reference proteome</keyword>
<dbReference type="Proteomes" id="UP000267289">
    <property type="component" value="Unassembled WGS sequence"/>
</dbReference>
<protein>
    <submittedName>
        <fullName evidence="1">Uncharacterized protein</fullName>
    </submittedName>
</protein>
<sequence length="59" mass="5760">MARSINFGVSFDIADAVPPTGVVAAFATAAACLPRPSESAVRGGAVNGVSIEALAQDAA</sequence>
<dbReference type="EMBL" id="UPHQ01000235">
    <property type="protein sequence ID" value="VBA43191.1"/>
    <property type="molecule type" value="Genomic_DNA"/>
</dbReference>
<reference evidence="1 2" key="1">
    <citation type="submission" date="2018-09" db="EMBL/GenBank/DDBJ databases">
        <authorList>
            <person name="Tagini F."/>
        </authorList>
    </citation>
    <scope>NUCLEOTIDE SEQUENCE [LARGE SCALE GENOMIC DNA]</scope>
    <source>
        <strain evidence="1 2">MK13</strain>
    </source>
</reference>
<dbReference type="AlphaFoldDB" id="A0A498QCZ6"/>
<dbReference type="PROSITE" id="PS51257">
    <property type="entry name" value="PROKAR_LIPOPROTEIN"/>
    <property type="match status" value="1"/>
</dbReference>
<evidence type="ECO:0000313" key="1">
    <source>
        <dbReference type="EMBL" id="VBA43191.1"/>
    </source>
</evidence>
<proteinExistence type="predicted"/>